<dbReference type="Proteomes" id="UP001149163">
    <property type="component" value="Unassembled WGS sequence"/>
</dbReference>
<reference evidence="1" key="2">
    <citation type="journal article" date="2023" name="IMA Fungus">
        <title>Comparative genomic study of the Penicillium genus elucidates a diverse pangenome and 15 lateral gene transfer events.</title>
        <authorList>
            <person name="Petersen C."/>
            <person name="Sorensen T."/>
            <person name="Nielsen M.R."/>
            <person name="Sondergaard T.E."/>
            <person name="Sorensen J.L."/>
            <person name="Fitzpatrick D.A."/>
            <person name="Frisvad J.C."/>
            <person name="Nielsen K.L."/>
        </authorList>
    </citation>
    <scope>NUCLEOTIDE SEQUENCE</scope>
    <source>
        <strain evidence="1">IBT 26290</strain>
    </source>
</reference>
<protein>
    <submittedName>
        <fullName evidence="1">Uncharacterized protein</fullName>
    </submittedName>
</protein>
<keyword evidence="2" id="KW-1185">Reference proteome</keyword>
<dbReference type="AlphaFoldDB" id="A0A9W9HZX6"/>
<proteinExistence type="predicted"/>
<dbReference type="RefSeq" id="XP_056542443.1">
    <property type="nucleotide sequence ID" value="XM_056690014.1"/>
</dbReference>
<evidence type="ECO:0000313" key="1">
    <source>
        <dbReference type="EMBL" id="KAJ5160886.1"/>
    </source>
</evidence>
<reference evidence="1" key="1">
    <citation type="submission" date="2022-11" db="EMBL/GenBank/DDBJ databases">
        <authorList>
            <person name="Petersen C."/>
        </authorList>
    </citation>
    <scope>NUCLEOTIDE SEQUENCE</scope>
    <source>
        <strain evidence="1">IBT 26290</strain>
    </source>
</reference>
<comment type="caution">
    <text evidence="1">The sequence shown here is derived from an EMBL/GenBank/DDBJ whole genome shotgun (WGS) entry which is preliminary data.</text>
</comment>
<dbReference type="GeneID" id="81429190"/>
<sequence length="71" mass="8541">MAKPLNEERVEEYELLDEYYQVGLLEDDNECEEDNPILDGVESQAFGKLQFFNGQKWVWKEDTYIWSERSM</sequence>
<organism evidence="1 2">
    <name type="scientific">Penicillium canariense</name>
    <dbReference type="NCBI Taxonomy" id="189055"/>
    <lineage>
        <taxon>Eukaryota</taxon>
        <taxon>Fungi</taxon>
        <taxon>Dikarya</taxon>
        <taxon>Ascomycota</taxon>
        <taxon>Pezizomycotina</taxon>
        <taxon>Eurotiomycetes</taxon>
        <taxon>Eurotiomycetidae</taxon>
        <taxon>Eurotiales</taxon>
        <taxon>Aspergillaceae</taxon>
        <taxon>Penicillium</taxon>
    </lineage>
</organism>
<evidence type="ECO:0000313" key="2">
    <source>
        <dbReference type="Proteomes" id="UP001149163"/>
    </source>
</evidence>
<gene>
    <name evidence="1" type="ORF">N7482_007890</name>
</gene>
<dbReference type="EMBL" id="JAPQKN010000004">
    <property type="protein sequence ID" value="KAJ5160886.1"/>
    <property type="molecule type" value="Genomic_DNA"/>
</dbReference>
<accession>A0A9W9HZX6</accession>
<name>A0A9W9HZX6_9EURO</name>